<gene>
    <name evidence="5" type="ORF">Tci_054887</name>
</gene>
<dbReference type="AlphaFoldDB" id="A0A6L2NBC6"/>
<feature type="domain" description="GAG-pre-integrase" evidence="3">
    <location>
        <begin position="398"/>
        <end position="471"/>
    </location>
</feature>
<evidence type="ECO:0000256" key="1">
    <source>
        <dbReference type="SAM" id="MobiDB-lite"/>
    </source>
</evidence>
<dbReference type="Pfam" id="PF07727">
    <property type="entry name" value="RVT_2"/>
    <property type="match status" value="1"/>
</dbReference>
<dbReference type="GO" id="GO:0003676">
    <property type="term" value="F:nucleic acid binding"/>
    <property type="evidence" value="ECO:0007669"/>
    <property type="project" value="InterPro"/>
</dbReference>
<protein>
    <submittedName>
        <fullName evidence="5">Uncharacterized protein</fullName>
    </submittedName>
</protein>
<dbReference type="Pfam" id="PF25597">
    <property type="entry name" value="SH3_retrovirus"/>
    <property type="match status" value="1"/>
</dbReference>
<dbReference type="PANTHER" id="PTHR11439">
    <property type="entry name" value="GAG-POL-RELATED RETROTRANSPOSON"/>
    <property type="match status" value="1"/>
</dbReference>
<evidence type="ECO:0000259" key="3">
    <source>
        <dbReference type="Pfam" id="PF13976"/>
    </source>
</evidence>
<dbReference type="Pfam" id="PF13976">
    <property type="entry name" value="gag_pre-integrs"/>
    <property type="match status" value="1"/>
</dbReference>
<name>A0A6L2NBC6_TANCI</name>
<feature type="domain" description="Reverse transcriptase Ty1/copia-type" evidence="2">
    <location>
        <begin position="750"/>
        <end position="843"/>
    </location>
</feature>
<feature type="compositionally biased region" description="Polar residues" evidence="1">
    <location>
        <begin position="700"/>
        <end position="713"/>
    </location>
</feature>
<evidence type="ECO:0000259" key="2">
    <source>
        <dbReference type="Pfam" id="PF07727"/>
    </source>
</evidence>
<dbReference type="InterPro" id="IPR057670">
    <property type="entry name" value="SH3_retrovirus"/>
</dbReference>
<evidence type="ECO:0000313" key="5">
    <source>
        <dbReference type="EMBL" id="GEU82909.1"/>
    </source>
</evidence>
<dbReference type="InterPro" id="IPR025724">
    <property type="entry name" value="GAG-pre-integrase_dom"/>
</dbReference>
<sequence length="967" mass="109869">MKFLRSLPFEWNAHVVVWRNKADLDTMSIDDLYNNFKIVEQEVNRTVTSSSTSGSQNMAFLLSPGSTNEVDTANIQVSIVSTPVSSVSSHDNTANLSDATVYAFLANQPNGSHLVHEDLEQIHEDDLEEIDLKWQLGLSSMRARRYFQRTGKKITINGSDTAGYDKTKVECFNCYKMRYFASECRSPRNQESRPRNQDSSRKTVNVEDTSSKAMVAIDEACFDWSYMAEDEVPINMALMAFLDSEVNSVNTANGNKVTSADGKQRINDVKSSACWVWRPKIKVQDHVSKNSGSYICKRFDYVDPKGRLKSEHDGGYVAFGGGAKGGKITSKGTIRTGKLDFEDAYFFKELQFNLFSVSQMCDKKNNVLSTDTKCFVLSSNFKLADESQVLLKVPRKNNMYSFDMKNIVPQKDLTCLLAKATNDESMLWHRRLGHINFKNINTLVKDNLVRGLPSKHFENDQTCVACLKGKQHKVFFLATKDETSRILKSFITEIESLVEKKVKIIRCDNEIEFKNRVMNEFYEVKGIKREYSVAGTPQQNKAEAVNTACYVQNKVLVVKPHFKTPYELFKGRSHALSFIRPFGCHVTILNTLDQLGKFDEKLDEGIFVGYSTISKAFRVYNTRSRKVEENLHITFLENKPMIVSGGPEWLFDIDALLKSMNYAPVSIGTNSNDYAGKGASFDAASESDNQERPSAERSTKTVNTAGPVNTATPTYADYVSDPLMPNLEDTRIFDDAYDDKDEGTKADYNHLETGHRQEEGINYDEVFAHVARIEAIRLFLAYASFMDFTVYQMDVKSAFLYGTIEEEVYVSQPPCFVDPEFPDRVYKVEKALYGLHRVLRAWSMIGLLMYLTSSKPDIMFVMCTCSRFQVQPKVSHMHDVKRIFRYLKGQPTLGLWYPKDTPLELIAYSNSNYADARLDRKSTTRGCQFLGNRLISWQCKKQTIMANSITEAEYIVASNCYGQVPWL</sequence>
<dbReference type="InterPro" id="IPR036397">
    <property type="entry name" value="RNaseH_sf"/>
</dbReference>
<feature type="compositionally biased region" description="Basic and acidic residues" evidence="1">
    <location>
        <begin position="186"/>
        <end position="205"/>
    </location>
</feature>
<evidence type="ECO:0000259" key="4">
    <source>
        <dbReference type="Pfam" id="PF25597"/>
    </source>
</evidence>
<dbReference type="SUPFAM" id="SSF53098">
    <property type="entry name" value="Ribonuclease H-like"/>
    <property type="match status" value="1"/>
</dbReference>
<dbReference type="EMBL" id="BKCJ010008576">
    <property type="protein sequence ID" value="GEU82909.1"/>
    <property type="molecule type" value="Genomic_DNA"/>
</dbReference>
<dbReference type="InterPro" id="IPR013103">
    <property type="entry name" value="RVT_2"/>
</dbReference>
<dbReference type="Gene3D" id="3.30.420.10">
    <property type="entry name" value="Ribonuclease H-like superfamily/Ribonuclease H"/>
    <property type="match status" value="1"/>
</dbReference>
<feature type="region of interest" description="Disordered" evidence="1">
    <location>
        <begin position="186"/>
        <end position="207"/>
    </location>
</feature>
<dbReference type="PANTHER" id="PTHR11439:SF495">
    <property type="entry name" value="REVERSE TRANSCRIPTASE, RNA-DEPENDENT DNA POLYMERASE-RELATED"/>
    <property type="match status" value="1"/>
</dbReference>
<comment type="caution">
    <text evidence="5">The sequence shown here is derived from an EMBL/GenBank/DDBJ whole genome shotgun (WGS) entry which is preliminary data.</text>
</comment>
<feature type="region of interest" description="Disordered" evidence="1">
    <location>
        <begin position="679"/>
        <end position="714"/>
    </location>
</feature>
<proteinExistence type="predicted"/>
<feature type="compositionally biased region" description="Basic and acidic residues" evidence="1">
    <location>
        <begin position="689"/>
        <end position="699"/>
    </location>
</feature>
<accession>A0A6L2NBC6</accession>
<reference evidence="5" key="1">
    <citation type="journal article" date="2019" name="Sci. Rep.">
        <title>Draft genome of Tanacetum cinerariifolium, the natural source of mosquito coil.</title>
        <authorList>
            <person name="Yamashiro T."/>
            <person name="Shiraishi A."/>
            <person name="Satake H."/>
            <person name="Nakayama K."/>
        </authorList>
    </citation>
    <scope>NUCLEOTIDE SEQUENCE</scope>
</reference>
<dbReference type="CDD" id="cd09272">
    <property type="entry name" value="RNase_HI_RT_Ty1"/>
    <property type="match status" value="1"/>
</dbReference>
<feature type="domain" description="Retroviral polymerase SH3-like" evidence="4">
    <location>
        <begin position="584"/>
        <end position="639"/>
    </location>
</feature>
<dbReference type="InterPro" id="IPR012337">
    <property type="entry name" value="RNaseH-like_sf"/>
</dbReference>
<organism evidence="5">
    <name type="scientific">Tanacetum cinerariifolium</name>
    <name type="common">Dalmatian daisy</name>
    <name type="synonym">Chrysanthemum cinerariifolium</name>
    <dbReference type="NCBI Taxonomy" id="118510"/>
    <lineage>
        <taxon>Eukaryota</taxon>
        <taxon>Viridiplantae</taxon>
        <taxon>Streptophyta</taxon>
        <taxon>Embryophyta</taxon>
        <taxon>Tracheophyta</taxon>
        <taxon>Spermatophyta</taxon>
        <taxon>Magnoliopsida</taxon>
        <taxon>eudicotyledons</taxon>
        <taxon>Gunneridae</taxon>
        <taxon>Pentapetalae</taxon>
        <taxon>asterids</taxon>
        <taxon>campanulids</taxon>
        <taxon>Asterales</taxon>
        <taxon>Asteraceae</taxon>
        <taxon>Asteroideae</taxon>
        <taxon>Anthemideae</taxon>
        <taxon>Anthemidinae</taxon>
        <taxon>Tanacetum</taxon>
    </lineage>
</organism>